<feature type="region of interest" description="Disordered" evidence="1">
    <location>
        <begin position="307"/>
        <end position="339"/>
    </location>
</feature>
<sequence>MAAKKPISVNLRDLQRVLNEGKPEMPRFSGGATGEDDDEQQGSSFGVNRHKSGPVRWANEDDDDDFDERAARDDRPEPDFSTVRSTENQFSRSDSQTYAGGRGSSPDGERKPEDDVWRSGARQTTPEPVEEDDVWRRPSSGRTADGQSGDSKRDGGMANDEDDMFNRSAMQRETRGKKLYVPPSKKYESTSFNFGDGGSGGKSRFSCLDTGYERSYTTSNVESNKAWEAFSMQRRDSETRESGGYNGRDAFKDLNKENSRSSFFGEQQKSGAYVPAYRRAQTQKAVWTPKNSSVQDIFIKAAGLTETKAAEDKKKPTKPEPQKEAREQQQPQPDAQVQQMREAVLRHNRMYEANHETIKRVVDAAKTLLSGGAMDIQQVVPEDEEELVPAVVACLVAAKACETSSDLKDVHDKFRAVAGLVIELCERREENIEGKLLTEVTKFICAWKLPAIGESLYLLEAVFDALLHCKVVTPKVALQWLENIPDDVPDRVGVIIQAAVCKHGGKGVCNSILLHGSPHDKRALIYLQLLPWKKWLLGEALEAGAGASAHESDGDDEEEEEEDIDIEALVPKPVRISKTVAF</sequence>
<evidence type="ECO:0000313" key="3">
    <source>
        <dbReference type="Proteomes" id="UP000033188"/>
    </source>
</evidence>
<keyword evidence="3" id="KW-1185">Reference proteome</keyword>
<dbReference type="OMA" id="HISVNLR"/>
<feature type="compositionally biased region" description="Basic and acidic residues" evidence="1">
    <location>
        <begin position="13"/>
        <end position="25"/>
    </location>
</feature>
<feature type="compositionally biased region" description="Basic and acidic residues" evidence="1">
    <location>
        <begin position="68"/>
        <end position="78"/>
    </location>
</feature>
<dbReference type="Proteomes" id="UP000033188">
    <property type="component" value="Chromosome 3"/>
</dbReference>
<evidence type="ECO:0000256" key="1">
    <source>
        <dbReference type="SAM" id="MobiDB-lite"/>
    </source>
</evidence>
<feature type="compositionally biased region" description="Basic and acidic residues" evidence="1">
    <location>
        <begin position="249"/>
        <end position="259"/>
    </location>
</feature>
<dbReference type="EMBL" id="LK391709">
    <property type="protein sequence ID" value="CDR96324.1"/>
    <property type="molecule type" value="Genomic_DNA"/>
</dbReference>
<protein>
    <submittedName>
        <fullName evidence="2">Uncharacterized protein</fullName>
    </submittedName>
</protein>
<feature type="region of interest" description="Disordered" evidence="1">
    <location>
        <begin position="1"/>
        <end position="208"/>
    </location>
</feature>
<feature type="compositionally biased region" description="Polar residues" evidence="1">
    <location>
        <begin position="140"/>
        <end position="149"/>
    </location>
</feature>
<accession>A0A061DBS8</accession>
<name>A0A061DBS8_BABBI</name>
<dbReference type="AlphaFoldDB" id="A0A061DBS8"/>
<dbReference type="RefSeq" id="XP_012768510.1">
    <property type="nucleotide sequence ID" value="XM_012913056.1"/>
</dbReference>
<proteinExistence type="predicted"/>
<dbReference type="STRING" id="5866.A0A061DBS8"/>
<feature type="compositionally biased region" description="Basic and acidic residues" evidence="1">
    <location>
        <begin position="308"/>
        <end position="327"/>
    </location>
</feature>
<feature type="region of interest" description="Disordered" evidence="1">
    <location>
        <begin position="233"/>
        <end position="267"/>
    </location>
</feature>
<evidence type="ECO:0000313" key="2">
    <source>
        <dbReference type="EMBL" id="CDR96324.1"/>
    </source>
</evidence>
<organism evidence="2 3">
    <name type="scientific">Babesia bigemina</name>
    <dbReference type="NCBI Taxonomy" id="5866"/>
    <lineage>
        <taxon>Eukaryota</taxon>
        <taxon>Sar</taxon>
        <taxon>Alveolata</taxon>
        <taxon>Apicomplexa</taxon>
        <taxon>Aconoidasida</taxon>
        <taxon>Piroplasmida</taxon>
        <taxon>Babesiidae</taxon>
        <taxon>Babesia</taxon>
    </lineage>
</organism>
<feature type="compositionally biased region" description="Polar residues" evidence="1">
    <location>
        <begin position="82"/>
        <end position="98"/>
    </location>
</feature>
<dbReference type="KEGG" id="bbig:BBBOND_0302280"/>
<feature type="compositionally biased region" description="Basic and acidic residues" evidence="1">
    <location>
        <begin position="107"/>
        <end position="117"/>
    </location>
</feature>
<reference evidence="3" key="1">
    <citation type="journal article" date="2014" name="Nucleic Acids Res.">
        <title>The evolutionary dynamics of variant antigen genes in Babesia reveal a history of genomic innovation underlying host-parasite interaction.</title>
        <authorList>
            <person name="Jackson A.P."/>
            <person name="Otto T.D."/>
            <person name="Darby A."/>
            <person name="Ramaprasad A."/>
            <person name="Xia D."/>
            <person name="Echaide I.E."/>
            <person name="Farber M."/>
            <person name="Gahlot S."/>
            <person name="Gamble J."/>
            <person name="Gupta D."/>
            <person name="Gupta Y."/>
            <person name="Jackson L."/>
            <person name="Malandrin L."/>
            <person name="Malas T.B."/>
            <person name="Moussa E."/>
            <person name="Nair M."/>
            <person name="Reid A.J."/>
            <person name="Sanders M."/>
            <person name="Sharma J."/>
            <person name="Tracey A."/>
            <person name="Quail M.A."/>
            <person name="Weir W."/>
            <person name="Wastling J.M."/>
            <person name="Hall N."/>
            <person name="Willadsen P."/>
            <person name="Lingelbach K."/>
            <person name="Shiels B."/>
            <person name="Tait A."/>
            <person name="Berriman M."/>
            <person name="Allred D.R."/>
            <person name="Pain A."/>
        </authorList>
    </citation>
    <scope>NUCLEOTIDE SEQUENCE [LARGE SCALE GENOMIC DNA]</scope>
    <source>
        <strain evidence="3">Bond</strain>
    </source>
</reference>
<feature type="compositionally biased region" description="Low complexity" evidence="1">
    <location>
        <begin position="328"/>
        <end position="339"/>
    </location>
</feature>
<dbReference type="VEuPathDB" id="PiroplasmaDB:BBBOND_0302280"/>
<dbReference type="GeneID" id="24564865"/>
<gene>
    <name evidence="2" type="ORF">BBBOND_0302280</name>
</gene>
<dbReference type="OrthoDB" id="445594at2759"/>